<evidence type="ECO:0000313" key="3">
    <source>
        <dbReference type="Proteomes" id="UP000027138"/>
    </source>
</evidence>
<dbReference type="KEGG" id="jcu:105640023"/>
<reference evidence="2 3" key="1">
    <citation type="journal article" date="2014" name="PLoS ONE">
        <title>Global Analysis of Gene Expression Profiles in Physic Nut (Jatropha curcas L.) Seedlings Exposed to Salt Stress.</title>
        <authorList>
            <person name="Zhang L."/>
            <person name="Zhang C."/>
            <person name="Wu P."/>
            <person name="Chen Y."/>
            <person name="Li M."/>
            <person name="Jiang H."/>
            <person name="Wu G."/>
        </authorList>
    </citation>
    <scope>NUCLEOTIDE SEQUENCE [LARGE SCALE GENOMIC DNA]</scope>
    <source>
        <strain evidence="3">cv. GZQX0401</strain>
        <tissue evidence="2">Young leaves</tissue>
    </source>
</reference>
<dbReference type="InterPro" id="IPR010733">
    <property type="entry name" value="DUF1308"/>
</dbReference>
<accession>A0A067LBH5</accession>
<dbReference type="PANTHER" id="PTHR13379:SF0">
    <property type="entry name" value="UPF0415 PROTEIN C7ORF25"/>
    <property type="match status" value="1"/>
</dbReference>
<gene>
    <name evidence="2" type="ORF">JCGZ_17433</name>
</gene>
<dbReference type="Proteomes" id="UP000027138">
    <property type="component" value="Unassembled WGS sequence"/>
</dbReference>
<dbReference type="PANTHER" id="PTHR13379">
    <property type="entry name" value="UNCHARACTERIZED DUF1308"/>
    <property type="match status" value="1"/>
</dbReference>
<evidence type="ECO:0000259" key="1">
    <source>
        <dbReference type="Pfam" id="PF07000"/>
    </source>
</evidence>
<dbReference type="OrthoDB" id="441890at2759"/>
<feature type="domain" description="DUF1308" evidence="1">
    <location>
        <begin position="257"/>
        <end position="423"/>
    </location>
</feature>
<dbReference type="EMBL" id="KK914227">
    <property type="protein sequence ID" value="KDP45826.1"/>
    <property type="molecule type" value="Genomic_DNA"/>
</dbReference>
<evidence type="ECO:0000313" key="2">
    <source>
        <dbReference type="EMBL" id="KDP45826.1"/>
    </source>
</evidence>
<sequence>MEEIEAARNRCQRVIENVQRLPRRTTISDSCCRTLLKLAFSELHFLSRFHPPPSLPLSVNIGHLEAVVHLLEQPFVTAVSRVCKPIPIKTNTKNVHVDIVCIVNKNPVWIIVSDRNPVYLSWNGCIKSRIERILATARSSKIMKPSSILLFFSRGLPDFVFEKIKNEFGAFQVRLEFDFHCEELEGDWINVLQRPYQDSIFLEIKVEDRSIRESVVDADSVDSVGPVVEEGDAKSNLEDNSTFCCLISGMKSDGDVINFDTTALIALVSGISNGCTDKLLATPEIQLRQRFKGNFEFVIAQVLSEIKNPIHAELAGVICGKKGIICESVLAEFKELILLCGGPKEKLRADKILKHLMFVPDSPSERMMCLPTTRKLALKNKVVFGTGDNWHAPTLTANTAFLRAVSQTGMSLLTIEHRPRALTGD</sequence>
<dbReference type="AlphaFoldDB" id="A0A067LBH5"/>
<proteinExistence type="predicted"/>
<organism evidence="2 3">
    <name type="scientific">Jatropha curcas</name>
    <name type="common">Barbados nut</name>
    <dbReference type="NCBI Taxonomy" id="180498"/>
    <lineage>
        <taxon>Eukaryota</taxon>
        <taxon>Viridiplantae</taxon>
        <taxon>Streptophyta</taxon>
        <taxon>Embryophyta</taxon>
        <taxon>Tracheophyta</taxon>
        <taxon>Spermatophyta</taxon>
        <taxon>Magnoliopsida</taxon>
        <taxon>eudicotyledons</taxon>
        <taxon>Gunneridae</taxon>
        <taxon>Pentapetalae</taxon>
        <taxon>rosids</taxon>
        <taxon>fabids</taxon>
        <taxon>Malpighiales</taxon>
        <taxon>Euphorbiaceae</taxon>
        <taxon>Crotonoideae</taxon>
        <taxon>Jatropheae</taxon>
        <taxon>Jatropha</taxon>
    </lineage>
</organism>
<dbReference type="Pfam" id="PF07000">
    <property type="entry name" value="DUF1308"/>
    <property type="match status" value="1"/>
</dbReference>
<name>A0A067LBH5_JATCU</name>
<dbReference type="STRING" id="180498.A0A067LBH5"/>
<protein>
    <recommendedName>
        <fullName evidence="1">DUF1308 domain-containing protein</fullName>
    </recommendedName>
</protein>
<keyword evidence="3" id="KW-1185">Reference proteome</keyword>